<feature type="compositionally biased region" description="Low complexity" evidence="2">
    <location>
        <begin position="40"/>
        <end position="49"/>
    </location>
</feature>
<evidence type="ECO:0000313" key="4">
    <source>
        <dbReference type="EMBL" id="TPX44859.1"/>
    </source>
</evidence>
<reference evidence="5 6" key="1">
    <citation type="journal article" date="2019" name="Sci. Rep.">
        <title>Comparative genomics of chytrid fungi reveal insights into the obligate biotrophic and pathogenic lifestyle of Synchytrium endobioticum.</title>
        <authorList>
            <person name="van de Vossenberg B.T.L.H."/>
            <person name="Warris S."/>
            <person name="Nguyen H.D.T."/>
            <person name="van Gent-Pelzer M.P.E."/>
            <person name="Joly D.L."/>
            <person name="van de Geest H.C."/>
            <person name="Bonants P.J.M."/>
            <person name="Smith D.S."/>
            <person name="Levesque C.A."/>
            <person name="van der Lee T.A.J."/>
        </authorList>
    </citation>
    <scope>NUCLEOTIDE SEQUENCE [LARGE SCALE GENOMIC DNA]</scope>
    <source>
        <strain evidence="4 6">LEV6574</strain>
        <strain evidence="3 5">MB42</strain>
    </source>
</reference>
<proteinExistence type="predicted"/>
<dbReference type="Gene3D" id="3.40.30.10">
    <property type="entry name" value="Glutaredoxin"/>
    <property type="match status" value="1"/>
</dbReference>
<dbReference type="InterPro" id="IPR011893">
    <property type="entry name" value="Selenoprotein_Rdx-typ"/>
</dbReference>
<dbReference type="GO" id="GO:0005794">
    <property type="term" value="C:Golgi apparatus"/>
    <property type="evidence" value="ECO:0007669"/>
    <property type="project" value="TreeGrafter"/>
</dbReference>
<dbReference type="VEuPathDB" id="FungiDB:SeMB42_g04470"/>
<dbReference type="EMBL" id="QEAM01000166">
    <property type="protein sequence ID" value="TPX44859.1"/>
    <property type="molecule type" value="Genomic_DNA"/>
</dbReference>
<dbReference type="InterPro" id="IPR052674">
    <property type="entry name" value="SelWTH-like"/>
</dbReference>
<comment type="caution">
    <text evidence="3">The sequence shown here is derived from an EMBL/GenBank/DDBJ whole genome shotgun (WGS) entry which is preliminary data.</text>
</comment>
<dbReference type="InterPro" id="IPR036249">
    <property type="entry name" value="Thioredoxin-like_sf"/>
</dbReference>
<dbReference type="Pfam" id="PF10262">
    <property type="entry name" value="Rdx"/>
    <property type="match status" value="1"/>
</dbReference>
<name>A0A507CY82_9FUNG</name>
<dbReference type="NCBIfam" id="TIGR02174">
    <property type="entry name" value="CXXU_selWTH"/>
    <property type="match status" value="1"/>
</dbReference>
<organism evidence="3 5">
    <name type="scientific">Synchytrium endobioticum</name>
    <dbReference type="NCBI Taxonomy" id="286115"/>
    <lineage>
        <taxon>Eukaryota</taxon>
        <taxon>Fungi</taxon>
        <taxon>Fungi incertae sedis</taxon>
        <taxon>Chytridiomycota</taxon>
        <taxon>Chytridiomycota incertae sedis</taxon>
        <taxon>Chytridiomycetes</taxon>
        <taxon>Synchytriales</taxon>
        <taxon>Synchytriaceae</taxon>
        <taxon>Synchytrium</taxon>
    </lineage>
</organism>
<evidence type="ECO:0000313" key="3">
    <source>
        <dbReference type="EMBL" id="TPX44011.1"/>
    </source>
</evidence>
<evidence type="ECO:0008006" key="7">
    <source>
        <dbReference type="Google" id="ProtNLM"/>
    </source>
</evidence>
<dbReference type="PANTHER" id="PTHR33638:SF1">
    <property type="entry name" value="SELENOPROTEIN H"/>
    <property type="match status" value="1"/>
</dbReference>
<evidence type="ECO:0000256" key="2">
    <source>
        <dbReference type="SAM" id="MobiDB-lite"/>
    </source>
</evidence>
<sequence length="167" mass="17632">MPPKRRAATKAEAGLVESEDEDVKPKTKKAKKGQPKSKTPKASTSEEVPLEVPAAAAVAAVKGNVEAAPATQGETAGPGEKGNIIIESCNTCSTYKSKGNKLAKLLMGTFPNANVAINPSKPRPKSFDVIVNGKNVWSGFTKGPPRTEKFPDDETIVTLVKEAYLSL</sequence>
<gene>
    <name evidence="4" type="ORF">SeLEV6574_g04264</name>
    <name evidence="3" type="ORF">SeMB42_g04470</name>
</gene>
<evidence type="ECO:0000313" key="5">
    <source>
        <dbReference type="Proteomes" id="UP000317494"/>
    </source>
</evidence>
<dbReference type="AlphaFoldDB" id="A0A507CY82"/>
<keyword evidence="5" id="KW-1185">Reference proteome</keyword>
<dbReference type="Proteomes" id="UP000320475">
    <property type="component" value="Unassembled WGS sequence"/>
</dbReference>
<feature type="region of interest" description="Disordered" evidence="2">
    <location>
        <begin position="1"/>
        <end position="49"/>
    </location>
</feature>
<protein>
    <recommendedName>
        <fullName evidence="7">Selenoprotein H</fullName>
    </recommendedName>
</protein>
<feature type="compositionally biased region" description="Basic residues" evidence="2">
    <location>
        <begin position="26"/>
        <end position="39"/>
    </location>
</feature>
<dbReference type="PANTHER" id="PTHR33638">
    <property type="entry name" value="SELENOPROTEIN H"/>
    <property type="match status" value="1"/>
</dbReference>
<dbReference type="OrthoDB" id="5598978at2759"/>
<accession>A0A507CY82</accession>
<dbReference type="SUPFAM" id="SSF52833">
    <property type="entry name" value="Thioredoxin-like"/>
    <property type="match status" value="1"/>
</dbReference>
<keyword evidence="1" id="KW-0676">Redox-active center</keyword>
<evidence type="ECO:0000256" key="1">
    <source>
        <dbReference type="ARBA" id="ARBA00023284"/>
    </source>
</evidence>
<evidence type="ECO:0000313" key="6">
    <source>
        <dbReference type="Proteomes" id="UP000320475"/>
    </source>
</evidence>
<dbReference type="Proteomes" id="UP000317494">
    <property type="component" value="Unassembled WGS sequence"/>
</dbReference>
<dbReference type="EMBL" id="QEAN01000182">
    <property type="protein sequence ID" value="TPX44011.1"/>
    <property type="molecule type" value="Genomic_DNA"/>
</dbReference>